<feature type="domain" description="ABC transmembrane type-1" evidence="10">
    <location>
        <begin position="80"/>
        <end position="270"/>
    </location>
</feature>
<feature type="transmembrane region" description="Helical" evidence="9">
    <location>
        <begin position="115"/>
        <end position="139"/>
    </location>
</feature>
<dbReference type="PROSITE" id="PS50928">
    <property type="entry name" value="ABC_TM1"/>
    <property type="match status" value="1"/>
</dbReference>
<feature type="transmembrane region" description="Helical" evidence="9">
    <location>
        <begin position="145"/>
        <end position="162"/>
    </location>
</feature>
<feature type="transmembrane region" description="Helical" evidence="9">
    <location>
        <begin position="82"/>
        <end position="108"/>
    </location>
</feature>
<dbReference type="GO" id="GO:0055085">
    <property type="term" value="P:transmembrane transport"/>
    <property type="evidence" value="ECO:0007669"/>
    <property type="project" value="InterPro"/>
</dbReference>
<protein>
    <submittedName>
        <fullName evidence="11">Peptide ABC transporter permease</fullName>
    </submittedName>
</protein>
<dbReference type="Gene3D" id="1.10.3720.10">
    <property type="entry name" value="MetI-like"/>
    <property type="match status" value="1"/>
</dbReference>
<dbReference type="Proteomes" id="UP000179243">
    <property type="component" value="Unassembled WGS sequence"/>
</dbReference>
<sequence length="285" mass="31149">MMEGSLTARAVKKIAHDKLALASLAIIVIYCIIALGASFNLIAVNHARTAGPEYTPPCGQFLFGTDFLGRDVLQRVVHGTKIAMSVGLFTTLIAVPIGIFFGALAGYYRRRVDEIIVWFYSTLDSIPNLLLLLALTLILGKGLTAVYIALGLTSWVGICRIVRAEFIKQKEMDYVQSARALGAGNVRIMVLHILPNVFHLILINVSLLFVAAIKFEVILSYLGVGAQGEPSWGVMISDARLELLGRGVYWQLLAATLAMFIIILALNIFADALRDAFDPRVSNKK</sequence>
<dbReference type="AlphaFoldDB" id="A0A1F7FC82"/>
<dbReference type="GO" id="GO:0015031">
    <property type="term" value="P:protein transport"/>
    <property type="evidence" value="ECO:0007669"/>
    <property type="project" value="UniProtKB-KW"/>
</dbReference>
<feature type="transmembrane region" description="Helical" evidence="9">
    <location>
        <begin position="197"/>
        <end position="222"/>
    </location>
</feature>
<evidence type="ECO:0000313" key="12">
    <source>
        <dbReference type="Proteomes" id="UP000179243"/>
    </source>
</evidence>
<gene>
    <name evidence="11" type="ORF">A2519_17945</name>
</gene>
<reference evidence="11 12" key="1">
    <citation type="journal article" date="2016" name="Nat. Commun.">
        <title>Thousands of microbial genomes shed light on interconnected biogeochemical processes in an aquifer system.</title>
        <authorList>
            <person name="Anantharaman K."/>
            <person name="Brown C.T."/>
            <person name="Hug L.A."/>
            <person name="Sharon I."/>
            <person name="Castelle C.J."/>
            <person name="Probst A.J."/>
            <person name="Thomas B.C."/>
            <person name="Singh A."/>
            <person name="Wilkins M.J."/>
            <person name="Karaoz U."/>
            <person name="Brodie E.L."/>
            <person name="Williams K.H."/>
            <person name="Hubbard S.S."/>
            <person name="Banfield J.F."/>
        </authorList>
    </citation>
    <scope>NUCLEOTIDE SEQUENCE [LARGE SCALE GENOMIC DNA]</scope>
</reference>
<evidence type="ECO:0000259" key="10">
    <source>
        <dbReference type="PROSITE" id="PS50928"/>
    </source>
</evidence>
<dbReference type="PANTHER" id="PTHR43386:SF24">
    <property type="entry name" value="OLIGOPEPTIDE TRANSPORT SYSTEM PERMEASE PROTEIN AMID"/>
    <property type="match status" value="1"/>
</dbReference>
<keyword evidence="5" id="KW-0571">Peptide transport</keyword>
<evidence type="ECO:0000256" key="7">
    <source>
        <dbReference type="ARBA" id="ARBA00022989"/>
    </source>
</evidence>
<organism evidence="11 12">
    <name type="scientific">Candidatus Raymondbacteria bacterium RIFOXYD12_FULL_49_13</name>
    <dbReference type="NCBI Taxonomy" id="1817890"/>
    <lineage>
        <taxon>Bacteria</taxon>
        <taxon>Raymondiibacteriota</taxon>
    </lineage>
</organism>
<evidence type="ECO:0000256" key="2">
    <source>
        <dbReference type="ARBA" id="ARBA00022448"/>
    </source>
</evidence>
<comment type="caution">
    <text evidence="11">The sequence shown here is derived from an EMBL/GenBank/DDBJ whole genome shotgun (WGS) entry which is preliminary data.</text>
</comment>
<evidence type="ECO:0000256" key="6">
    <source>
        <dbReference type="ARBA" id="ARBA00022927"/>
    </source>
</evidence>
<keyword evidence="4 9" id="KW-0812">Transmembrane</keyword>
<evidence type="ECO:0000256" key="8">
    <source>
        <dbReference type="ARBA" id="ARBA00023136"/>
    </source>
</evidence>
<dbReference type="InterPro" id="IPR050366">
    <property type="entry name" value="BP-dependent_transpt_permease"/>
</dbReference>
<evidence type="ECO:0000313" key="11">
    <source>
        <dbReference type="EMBL" id="OGK04243.1"/>
    </source>
</evidence>
<feature type="transmembrane region" description="Helical" evidence="9">
    <location>
        <begin position="248"/>
        <end position="270"/>
    </location>
</feature>
<keyword evidence="3" id="KW-1003">Cell membrane</keyword>
<keyword evidence="8 9" id="KW-0472">Membrane</keyword>
<dbReference type="CDD" id="cd06261">
    <property type="entry name" value="TM_PBP2"/>
    <property type="match status" value="1"/>
</dbReference>
<dbReference type="GO" id="GO:0015833">
    <property type="term" value="P:peptide transport"/>
    <property type="evidence" value="ECO:0007669"/>
    <property type="project" value="UniProtKB-KW"/>
</dbReference>
<proteinExistence type="inferred from homology"/>
<evidence type="ECO:0000256" key="5">
    <source>
        <dbReference type="ARBA" id="ARBA00022856"/>
    </source>
</evidence>
<dbReference type="InterPro" id="IPR000515">
    <property type="entry name" value="MetI-like"/>
</dbReference>
<evidence type="ECO:0000256" key="1">
    <source>
        <dbReference type="ARBA" id="ARBA00004651"/>
    </source>
</evidence>
<dbReference type="SUPFAM" id="SSF161098">
    <property type="entry name" value="MetI-like"/>
    <property type="match status" value="1"/>
</dbReference>
<evidence type="ECO:0000256" key="9">
    <source>
        <dbReference type="RuleBase" id="RU363032"/>
    </source>
</evidence>
<feature type="transmembrane region" description="Helical" evidence="9">
    <location>
        <begin position="21"/>
        <end position="43"/>
    </location>
</feature>
<keyword evidence="2 9" id="KW-0813">Transport</keyword>
<dbReference type="EMBL" id="MFYX01000074">
    <property type="protein sequence ID" value="OGK04243.1"/>
    <property type="molecule type" value="Genomic_DNA"/>
</dbReference>
<evidence type="ECO:0000256" key="3">
    <source>
        <dbReference type="ARBA" id="ARBA00022475"/>
    </source>
</evidence>
<name>A0A1F7FC82_UNCRA</name>
<keyword evidence="6" id="KW-0653">Protein transport</keyword>
<dbReference type="GO" id="GO:0005886">
    <property type="term" value="C:plasma membrane"/>
    <property type="evidence" value="ECO:0007669"/>
    <property type="project" value="UniProtKB-SubCell"/>
</dbReference>
<comment type="similarity">
    <text evidence="9">Belongs to the binding-protein-dependent transport system permease family.</text>
</comment>
<comment type="subcellular location">
    <subcellularLocation>
        <location evidence="1 9">Cell membrane</location>
        <topology evidence="1 9">Multi-pass membrane protein</topology>
    </subcellularLocation>
</comment>
<dbReference type="PANTHER" id="PTHR43386">
    <property type="entry name" value="OLIGOPEPTIDE TRANSPORT SYSTEM PERMEASE PROTEIN APPC"/>
    <property type="match status" value="1"/>
</dbReference>
<accession>A0A1F7FC82</accession>
<keyword evidence="7 9" id="KW-1133">Transmembrane helix</keyword>
<dbReference type="InterPro" id="IPR035906">
    <property type="entry name" value="MetI-like_sf"/>
</dbReference>
<dbReference type="Pfam" id="PF00528">
    <property type="entry name" value="BPD_transp_1"/>
    <property type="match status" value="1"/>
</dbReference>
<evidence type="ECO:0000256" key="4">
    <source>
        <dbReference type="ARBA" id="ARBA00022692"/>
    </source>
</evidence>